<evidence type="ECO:0000256" key="1">
    <source>
        <dbReference type="SAM" id="MobiDB-lite"/>
    </source>
</evidence>
<dbReference type="Gene3D" id="3.40.50.150">
    <property type="entry name" value="Vaccinia Virus protein VP39"/>
    <property type="match status" value="1"/>
</dbReference>
<sequence>MEVLDGLPPDHPDAIRSRRDLRRVHHAMGTRGIVLRGLRAMTARHPKARPLRVLEIGAGDGSLMLGVAQALTPSWSGVDLTLLDRQALIDPRTIAHYSEVGWAVTQEVGDVLDWAADLGGNAVHAPWDLIVANLFLHHFEGAQLDSILRFVAHKSLGFFACEPHRNWLALAGSHLIGAIGVNHVTREDSVLSVHAGFNGHELSALWPHQGKLWNVQEYSAGLFSHCLRAERTGLTGLNG</sequence>
<keyword evidence="3" id="KW-1185">Reference proteome</keyword>
<dbReference type="SUPFAM" id="SSF53335">
    <property type="entry name" value="S-adenosyl-L-methionine-dependent methyltransferases"/>
    <property type="match status" value="1"/>
</dbReference>
<evidence type="ECO:0008006" key="4">
    <source>
        <dbReference type="Google" id="ProtNLM"/>
    </source>
</evidence>
<name>A0ABN6D7M5_9BURK</name>
<dbReference type="Proteomes" id="UP000824366">
    <property type="component" value="Chromosome"/>
</dbReference>
<evidence type="ECO:0000313" key="3">
    <source>
        <dbReference type="Proteomes" id="UP000824366"/>
    </source>
</evidence>
<gene>
    <name evidence="2" type="ORF">MIZ03_2930</name>
</gene>
<protein>
    <recommendedName>
        <fullName evidence="4">Methyltransferase domain-containing protein</fullName>
    </recommendedName>
</protein>
<accession>A0ABN6D7M5</accession>
<proteinExistence type="predicted"/>
<feature type="region of interest" description="Disordered" evidence="1">
    <location>
        <begin position="1"/>
        <end position="21"/>
    </location>
</feature>
<organism evidence="2 3">
    <name type="scientific">Rhodoferax lithotrophicus</name>
    <dbReference type="NCBI Taxonomy" id="2798804"/>
    <lineage>
        <taxon>Bacteria</taxon>
        <taxon>Pseudomonadati</taxon>
        <taxon>Pseudomonadota</taxon>
        <taxon>Betaproteobacteria</taxon>
        <taxon>Burkholderiales</taxon>
        <taxon>Comamonadaceae</taxon>
        <taxon>Rhodoferax</taxon>
    </lineage>
</organism>
<dbReference type="InterPro" id="IPR029063">
    <property type="entry name" value="SAM-dependent_MTases_sf"/>
</dbReference>
<feature type="compositionally biased region" description="Basic and acidic residues" evidence="1">
    <location>
        <begin position="8"/>
        <end position="18"/>
    </location>
</feature>
<dbReference type="EMBL" id="AP024238">
    <property type="protein sequence ID" value="BCO28037.1"/>
    <property type="molecule type" value="Genomic_DNA"/>
</dbReference>
<reference evidence="2 3" key="1">
    <citation type="journal article" date="2021" name="Microbiol. Spectr.">
        <title>A Single Bacterium Capable of Oxidation and Reduction of Iron at Circumneutral pH.</title>
        <authorList>
            <person name="Kato S."/>
            <person name="Ohkuma M."/>
        </authorList>
    </citation>
    <scope>NUCLEOTIDE SEQUENCE [LARGE SCALE GENOMIC DNA]</scope>
    <source>
        <strain evidence="2 3">MIZ03</strain>
    </source>
</reference>
<evidence type="ECO:0000313" key="2">
    <source>
        <dbReference type="EMBL" id="BCO28037.1"/>
    </source>
</evidence>
<dbReference type="RefSeq" id="WP_223904034.1">
    <property type="nucleotide sequence ID" value="NZ_AP024238.1"/>
</dbReference>